<dbReference type="EMBL" id="MT952845">
    <property type="protein sequence ID" value="QOI66945.1"/>
    <property type="molecule type" value="Genomic_DNA"/>
</dbReference>
<sequence>MGSPERPGGLLSVNNRKEPPMATTEHPIDRPTEPGLYESYELGPNVQVRVNDSGTADALVARYGTTYETAILDLDFYAECFGPFRSLDAQPDGPDDDDPAPAPAPEGVHEALLNDLPLPTDATDKELAA</sequence>
<dbReference type="Proteomes" id="UP000593999">
    <property type="component" value="Segment"/>
</dbReference>
<name>A0A7L8ZDQ5_9CAUD</name>
<evidence type="ECO:0000256" key="1">
    <source>
        <dbReference type="SAM" id="MobiDB-lite"/>
    </source>
</evidence>
<feature type="region of interest" description="Disordered" evidence="1">
    <location>
        <begin position="1"/>
        <end position="35"/>
    </location>
</feature>
<evidence type="ECO:0000313" key="3">
    <source>
        <dbReference type="Proteomes" id="UP000593999"/>
    </source>
</evidence>
<organism evidence="2 3">
    <name type="scientific">Microbacterium phage GardenState</name>
    <dbReference type="NCBI Taxonomy" id="2776841"/>
    <lineage>
        <taxon>Viruses</taxon>
        <taxon>Duplodnaviria</taxon>
        <taxon>Heunggongvirae</taxon>
        <taxon>Uroviricota</taxon>
        <taxon>Caudoviricetes</taxon>
        <taxon>Casidaviridae</taxon>
        <taxon>Gardenstatevirus</taxon>
        <taxon>Gardenstatevirus gardenstate</taxon>
    </lineage>
</organism>
<feature type="region of interest" description="Disordered" evidence="1">
    <location>
        <begin position="85"/>
        <end position="129"/>
    </location>
</feature>
<accession>A0A7L8ZDQ5</accession>
<reference evidence="2 3" key="1">
    <citation type="submission" date="2020-08" db="EMBL/GenBank/DDBJ databases">
        <authorList>
            <person name="Onisko P.M."/>
            <person name="Abbud L.A."/>
            <person name="Collins-Miller C."/>
            <person name="Crosslin K."/>
            <person name="Dasari S."/>
            <person name="Friend S.M."/>
            <person name="Gaykema M.A."/>
            <person name="Lambert A.M."/>
            <person name="Moran E.R."/>
            <person name="Watts A.R."/>
            <person name="Zirkle L.M."/>
            <person name="Bauer P.J."/>
            <person name="Temple L."/>
            <person name="Washington J.M."/>
            <person name="Garlena R.A."/>
            <person name="Russell D.A."/>
            <person name="Pope W.H."/>
            <person name="Jacobs-Sera D."/>
            <person name="Hatfull G.F."/>
        </authorList>
    </citation>
    <scope>NUCLEOTIDE SEQUENCE [LARGE SCALE GENOMIC DNA]</scope>
</reference>
<proteinExistence type="predicted"/>
<keyword evidence="3" id="KW-1185">Reference proteome</keyword>
<evidence type="ECO:0000313" key="2">
    <source>
        <dbReference type="EMBL" id="QOI66945.1"/>
    </source>
</evidence>
<gene>
    <name evidence="2" type="primary">33</name>
    <name evidence="2" type="ORF">SEA_GARDENSTATE_33</name>
</gene>
<protein>
    <submittedName>
        <fullName evidence="2">Uncharacterized protein</fullName>
    </submittedName>
</protein>